<dbReference type="Gene3D" id="3.30.720.50">
    <property type="match status" value="1"/>
</dbReference>
<gene>
    <name evidence="9" type="ORF">MBJ925_LOCUS28266</name>
</gene>
<feature type="compositionally biased region" description="Low complexity" evidence="7">
    <location>
        <begin position="375"/>
        <end position="395"/>
    </location>
</feature>
<dbReference type="InterPro" id="IPR004170">
    <property type="entry name" value="WWE_dom"/>
</dbReference>
<evidence type="ECO:0000256" key="7">
    <source>
        <dbReference type="SAM" id="MobiDB-lite"/>
    </source>
</evidence>
<keyword evidence="3 6" id="KW-0808">Transferase</keyword>
<evidence type="ECO:0000256" key="5">
    <source>
        <dbReference type="ARBA" id="ARBA00047597"/>
    </source>
</evidence>
<feature type="region of interest" description="Disordered" evidence="7">
    <location>
        <begin position="359"/>
        <end position="395"/>
    </location>
</feature>
<reference evidence="9" key="1">
    <citation type="submission" date="2021-02" db="EMBL/GenBank/DDBJ databases">
        <authorList>
            <person name="Nowell W R."/>
        </authorList>
    </citation>
    <scope>NUCLEOTIDE SEQUENCE</scope>
</reference>
<organism evidence="9 10">
    <name type="scientific">Rotaria magnacalcarata</name>
    <dbReference type="NCBI Taxonomy" id="392030"/>
    <lineage>
        <taxon>Eukaryota</taxon>
        <taxon>Metazoa</taxon>
        <taxon>Spiralia</taxon>
        <taxon>Gnathifera</taxon>
        <taxon>Rotifera</taxon>
        <taxon>Eurotatoria</taxon>
        <taxon>Bdelloidea</taxon>
        <taxon>Philodinida</taxon>
        <taxon>Philodinidae</taxon>
        <taxon>Rotaria</taxon>
    </lineage>
</organism>
<comment type="similarity">
    <text evidence="1 6">Belongs to the Arg-specific ADP-ribosyltransferase family.</text>
</comment>
<dbReference type="Pfam" id="PF01129">
    <property type="entry name" value="ART"/>
    <property type="match status" value="1"/>
</dbReference>
<dbReference type="SUPFAM" id="SSF56399">
    <property type="entry name" value="ADP-ribosylation"/>
    <property type="match status" value="1"/>
</dbReference>
<comment type="caution">
    <text evidence="9">The sequence shown here is derived from an EMBL/GenBank/DDBJ whole genome shotgun (WGS) entry which is preliminary data.</text>
</comment>
<proteinExistence type="inferred from homology"/>
<dbReference type="EMBL" id="CAJNRE010015109">
    <property type="protein sequence ID" value="CAF2134634.1"/>
    <property type="molecule type" value="Genomic_DNA"/>
</dbReference>
<dbReference type="GO" id="GO:0106274">
    <property type="term" value="F:NAD+-protein-arginine ADP-ribosyltransferase activity"/>
    <property type="evidence" value="ECO:0007669"/>
    <property type="project" value="UniProtKB-EC"/>
</dbReference>
<feature type="domain" description="WWE" evidence="8">
    <location>
        <begin position="3"/>
        <end position="84"/>
    </location>
</feature>
<keyword evidence="4" id="KW-0548">Nucleotidyltransferase</keyword>
<evidence type="ECO:0000256" key="1">
    <source>
        <dbReference type="ARBA" id="ARBA00009558"/>
    </source>
</evidence>
<dbReference type="InterPro" id="IPR037197">
    <property type="entry name" value="WWE_dom_sf"/>
</dbReference>
<evidence type="ECO:0000259" key="8">
    <source>
        <dbReference type="PROSITE" id="PS50918"/>
    </source>
</evidence>
<evidence type="ECO:0000313" key="9">
    <source>
        <dbReference type="EMBL" id="CAF2134634.1"/>
    </source>
</evidence>
<name>A0A816WA11_9BILA</name>
<evidence type="ECO:0000256" key="2">
    <source>
        <dbReference type="ARBA" id="ARBA00022676"/>
    </source>
</evidence>
<keyword evidence="6" id="KW-0520">NAD</keyword>
<evidence type="ECO:0000256" key="3">
    <source>
        <dbReference type="ARBA" id="ARBA00022679"/>
    </source>
</evidence>
<protein>
    <recommendedName>
        <fullName evidence="6">NAD(P)(+)--arginine ADP-ribosyltransferase</fullName>
        <ecNumber evidence="6">2.4.2.31</ecNumber>
    </recommendedName>
    <alternativeName>
        <fullName evidence="6">Mono(ADP-ribosyl)transferase</fullName>
    </alternativeName>
</protein>
<evidence type="ECO:0000256" key="4">
    <source>
        <dbReference type="ARBA" id="ARBA00022695"/>
    </source>
</evidence>
<comment type="catalytic activity">
    <reaction evidence="5 6">
        <text>L-arginyl-[protein] + NAD(+) = N(omega)-(ADP-D-ribosyl)-L-arginyl-[protein] + nicotinamide + H(+)</text>
        <dbReference type="Rhea" id="RHEA:19149"/>
        <dbReference type="Rhea" id="RHEA-COMP:10532"/>
        <dbReference type="Rhea" id="RHEA-COMP:15087"/>
        <dbReference type="ChEBI" id="CHEBI:15378"/>
        <dbReference type="ChEBI" id="CHEBI:17154"/>
        <dbReference type="ChEBI" id="CHEBI:29965"/>
        <dbReference type="ChEBI" id="CHEBI:57540"/>
        <dbReference type="ChEBI" id="CHEBI:142554"/>
        <dbReference type="EC" id="2.4.2.31"/>
    </reaction>
</comment>
<sequence length="410" mass="47591">MGQAAVSASHTLKNIEWMWQSNPNPWSESEPVEWSHYSDLETLIIEGAYSTKQPHAILDDYYIDFKQKLQISNIDSNKQRPIKRVQRKRDDKHLREERFMDLPAGAGRSFSGEYGWVSPFIIEVRRGLGLQPDQLPSKDPQLIPMLVEKAAQGIITEAIHIRKQREAEKLAEVLLEKKNKKMKEVWQCCAYMYTLESFLYKTINAAMRLIGDKDHEEVWRSKVGTLGPFCLLLWDDPYNTKATIEKTLYRGANLKPEQIAAYEEMVKHKYEYRSFQAYTSCSRNRKKAEEFGNTLFIMDVLYAFIADLSSLSEYADEEEELVTPGVCFRVKNVKFDQGKNQHLINLELRQRFSTKNKTCIQNQKQAEQPDDDYRSYSTTTTSQYPNTTTSTPTGSTIYMNKPLIVTRIQK</sequence>
<dbReference type="GO" id="GO:0016779">
    <property type="term" value="F:nucleotidyltransferase activity"/>
    <property type="evidence" value="ECO:0007669"/>
    <property type="project" value="UniProtKB-KW"/>
</dbReference>
<dbReference type="Gene3D" id="3.90.176.10">
    <property type="entry name" value="Toxin ADP-ribosyltransferase, Chain A, domain 1"/>
    <property type="match status" value="1"/>
</dbReference>
<dbReference type="PROSITE" id="PS50918">
    <property type="entry name" value="WWE"/>
    <property type="match status" value="1"/>
</dbReference>
<dbReference type="AlphaFoldDB" id="A0A816WA11"/>
<dbReference type="SUPFAM" id="SSF117839">
    <property type="entry name" value="WWE domain"/>
    <property type="match status" value="1"/>
</dbReference>
<keyword evidence="2 6" id="KW-0328">Glycosyltransferase</keyword>
<dbReference type="EC" id="2.4.2.31" evidence="6"/>
<dbReference type="Proteomes" id="UP000663824">
    <property type="component" value="Unassembled WGS sequence"/>
</dbReference>
<keyword evidence="6" id="KW-0521">NADP</keyword>
<dbReference type="Pfam" id="PF02825">
    <property type="entry name" value="WWE"/>
    <property type="match status" value="1"/>
</dbReference>
<accession>A0A816WA11</accession>
<evidence type="ECO:0000313" key="10">
    <source>
        <dbReference type="Proteomes" id="UP000663824"/>
    </source>
</evidence>
<dbReference type="InterPro" id="IPR000768">
    <property type="entry name" value="ART"/>
</dbReference>
<evidence type="ECO:0000256" key="6">
    <source>
        <dbReference type="RuleBase" id="RU361228"/>
    </source>
</evidence>